<sequence>MTWSWRQGKGLTYLTIPCWEAEGIQIGFSTRWGGVSLSPYASLNLGLHVGDAPDKVQINRDLWFKEWDVHPSQVAVGEQVHGTRIHQVKEEDGGRGSESLDSAIVGVDGLYTMCHTGLMAFFADCVPVFFYHPRLQSVGIAHAGWKGTSRKIVGQILEEFQRLGGEPDETWAAIGPSIGPCCYEVDERVIDEFAKNFTQMPFIRPGRSGHALLDIKAANEMVLREAGIPRERLWIARECTACHTDSFFSHRLEGPHTGRMAGWIRRLPKREE</sequence>
<dbReference type="GO" id="GO:0016787">
    <property type="term" value="F:hydrolase activity"/>
    <property type="evidence" value="ECO:0007669"/>
    <property type="project" value="UniProtKB-KW"/>
</dbReference>
<evidence type="ECO:0000256" key="9">
    <source>
        <dbReference type="ARBA" id="ARBA00048968"/>
    </source>
</evidence>
<keyword evidence="6" id="KW-0378">Hydrolase</keyword>
<reference evidence="12 13" key="2">
    <citation type="journal article" date="2015" name="J. Bacteriol.">
        <title>Genomic, proteomic, and biochemical analysis of the organohalide respiratory pathway in Desulfitobacterium dehalogenans.</title>
        <authorList>
            <person name="Kruse T."/>
            <person name="van de Pas B.A."/>
            <person name="Atteia A."/>
            <person name="Krab K."/>
            <person name="Hagen W.R."/>
            <person name="Goodwin L."/>
            <person name="Chain P."/>
            <person name="Boeren S."/>
            <person name="Maphosa F."/>
            <person name="Schraa G."/>
            <person name="de Vos W.M."/>
            <person name="van der Oost J."/>
            <person name="Smidt H."/>
            <person name="Stams A.J."/>
        </authorList>
    </citation>
    <scope>NUCLEOTIDE SEQUENCE [LARGE SCALE GENOMIC DNA]</scope>
    <source>
        <strain evidence="13">ATCC 51507 / DSM 9161 / JW/IU-DC1</strain>
    </source>
</reference>
<reference evidence="13" key="1">
    <citation type="submission" date="2012-06" db="EMBL/GenBank/DDBJ databases">
        <title>Complete sequence of Desulfitobacterium dehalogenans ATCC 51507.</title>
        <authorList>
            <person name="Lucas S."/>
            <person name="Han J."/>
            <person name="Lapidus A."/>
            <person name="Cheng J.-F."/>
            <person name="Goodwin L."/>
            <person name="Pitluck S."/>
            <person name="Peters L."/>
            <person name="Ovchinnikova G."/>
            <person name="Teshima H."/>
            <person name="Detter J.C."/>
            <person name="Han C."/>
            <person name="Tapia R."/>
            <person name="Land M."/>
            <person name="Hauser L."/>
            <person name="Kyrpides N."/>
            <person name="Ivanova N."/>
            <person name="Pagani I."/>
            <person name="Kruse T."/>
            <person name="de Vos W.M."/>
            <person name="Smidt H."/>
            <person name="Woyke T."/>
        </authorList>
    </citation>
    <scope>NUCLEOTIDE SEQUENCE [LARGE SCALE GENOMIC DNA]</scope>
    <source>
        <strain evidence="13">ATCC 51507 / DSM 9161 / JW/IU-DC1</strain>
    </source>
</reference>
<dbReference type="CDD" id="cd16833">
    <property type="entry name" value="YfiH"/>
    <property type="match status" value="1"/>
</dbReference>
<comment type="catalytic activity">
    <reaction evidence="8">
        <text>adenosine + H2O + H(+) = inosine + NH4(+)</text>
        <dbReference type="Rhea" id="RHEA:24408"/>
        <dbReference type="ChEBI" id="CHEBI:15377"/>
        <dbReference type="ChEBI" id="CHEBI:15378"/>
        <dbReference type="ChEBI" id="CHEBI:16335"/>
        <dbReference type="ChEBI" id="CHEBI:17596"/>
        <dbReference type="ChEBI" id="CHEBI:28938"/>
        <dbReference type="EC" id="3.5.4.4"/>
    </reaction>
    <physiologicalReaction direction="left-to-right" evidence="8">
        <dbReference type="Rhea" id="RHEA:24409"/>
    </physiologicalReaction>
</comment>
<dbReference type="OrthoDB" id="4279at2"/>
<evidence type="ECO:0000256" key="3">
    <source>
        <dbReference type="ARBA" id="ARBA00007353"/>
    </source>
</evidence>
<evidence type="ECO:0000256" key="2">
    <source>
        <dbReference type="ARBA" id="ARBA00003215"/>
    </source>
</evidence>
<comment type="catalytic activity">
    <reaction evidence="1">
        <text>inosine + phosphate = alpha-D-ribose 1-phosphate + hypoxanthine</text>
        <dbReference type="Rhea" id="RHEA:27646"/>
        <dbReference type="ChEBI" id="CHEBI:17368"/>
        <dbReference type="ChEBI" id="CHEBI:17596"/>
        <dbReference type="ChEBI" id="CHEBI:43474"/>
        <dbReference type="ChEBI" id="CHEBI:57720"/>
        <dbReference type="EC" id="2.4.2.1"/>
    </reaction>
    <physiologicalReaction direction="left-to-right" evidence="1">
        <dbReference type="Rhea" id="RHEA:27647"/>
    </physiologicalReaction>
</comment>
<dbReference type="Proteomes" id="UP000006053">
    <property type="component" value="Chromosome"/>
</dbReference>
<organism evidence="12 13">
    <name type="scientific">Desulfitobacterium dehalogenans (strain ATCC 51507 / DSM 9161 / JW/IU-DC1)</name>
    <dbReference type="NCBI Taxonomy" id="756499"/>
    <lineage>
        <taxon>Bacteria</taxon>
        <taxon>Bacillati</taxon>
        <taxon>Bacillota</taxon>
        <taxon>Clostridia</taxon>
        <taxon>Eubacteriales</taxon>
        <taxon>Desulfitobacteriaceae</taxon>
        <taxon>Desulfitobacterium</taxon>
    </lineage>
</organism>
<evidence type="ECO:0000256" key="4">
    <source>
        <dbReference type="ARBA" id="ARBA00022679"/>
    </source>
</evidence>
<dbReference type="InterPro" id="IPR038371">
    <property type="entry name" value="Cu_polyphenol_OxRdtase_sf"/>
</dbReference>
<dbReference type="GO" id="GO:0005507">
    <property type="term" value="F:copper ion binding"/>
    <property type="evidence" value="ECO:0007669"/>
    <property type="project" value="TreeGrafter"/>
</dbReference>
<dbReference type="KEGG" id="ddh:Desde_3428"/>
<keyword evidence="4" id="KW-0808">Transferase</keyword>
<evidence type="ECO:0000256" key="5">
    <source>
        <dbReference type="ARBA" id="ARBA00022723"/>
    </source>
</evidence>
<evidence type="ECO:0000313" key="13">
    <source>
        <dbReference type="Proteomes" id="UP000006053"/>
    </source>
</evidence>
<name>I4ACM5_DESDJ</name>
<accession>I4ACM5</accession>
<evidence type="ECO:0000256" key="11">
    <source>
        <dbReference type="RuleBase" id="RU361274"/>
    </source>
</evidence>
<comment type="function">
    <text evidence="2">Purine nucleoside enzyme that catalyzes the phosphorolysis of adenosine and inosine nucleosides, yielding D-ribose 1-phosphate and the respective free bases, adenine and hypoxanthine. Also catalyzes the phosphorolysis of S-methyl-5'-thioadenosine into adenine and S-methyl-5-thio-alpha-D-ribose 1-phosphate. Also has adenosine deaminase activity.</text>
</comment>
<dbReference type="Pfam" id="PF02578">
    <property type="entry name" value="Cu-oxidase_4"/>
    <property type="match status" value="1"/>
</dbReference>
<comment type="catalytic activity">
    <reaction evidence="10">
        <text>S-methyl-5'-thioadenosine + phosphate = 5-(methylsulfanyl)-alpha-D-ribose 1-phosphate + adenine</text>
        <dbReference type="Rhea" id="RHEA:11852"/>
        <dbReference type="ChEBI" id="CHEBI:16708"/>
        <dbReference type="ChEBI" id="CHEBI:17509"/>
        <dbReference type="ChEBI" id="CHEBI:43474"/>
        <dbReference type="ChEBI" id="CHEBI:58533"/>
        <dbReference type="EC" id="2.4.2.28"/>
    </reaction>
    <physiologicalReaction direction="left-to-right" evidence="10">
        <dbReference type="Rhea" id="RHEA:11853"/>
    </physiologicalReaction>
</comment>
<dbReference type="NCBIfam" id="TIGR00726">
    <property type="entry name" value="peptidoglycan editing factor PgeF"/>
    <property type="match status" value="1"/>
</dbReference>
<dbReference type="GO" id="GO:0017061">
    <property type="term" value="F:S-methyl-5-thioadenosine phosphorylase activity"/>
    <property type="evidence" value="ECO:0007669"/>
    <property type="project" value="UniProtKB-EC"/>
</dbReference>
<proteinExistence type="inferred from homology"/>
<evidence type="ECO:0000256" key="10">
    <source>
        <dbReference type="ARBA" id="ARBA00049893"/>
    </source>
</evidence>
<keyword evidence="7" id="KW-0862">Zinc</keyword>
<evidence type="ECO:0000256" key="7">
    <source>
        <dbReference type="ARBA" id="ARBA00022833"/>
    </source>
</evidence>
<dbReference type="SUPFAM" id="SSF64438">
    <property type="entry name" value="CNF1/YfiH-like putative cysteine hydrolases"/>
    <property type="match status" value="1"/>
</dbReference>
<dbReference type="PANTHER" id="PTHR30616:SF2">
    <property type="entry name" value="PURINE NUCLEOSIDE PHOSPHORYLASE LACC1"/>
    <property type="match status" value="1"/>
</dbReference>
<dbReference type="PANTHER" id="PTHR30616">
    <property type="entry name" value="UNCHARACTERIZED PROTEIN YFIH"/>
    <property type="match status" value="1"/>
</dbReference>
<gene>
    <name evidence="12" type="ordered locus">Desde_3428</name>
</gene>
<protein>
    <recommendedName>
        <fullName evidence="11">Purine nucleoside phosphorylase</fullName>
    </recommendedName>
</protein>
<comment type="similarity">
    <text evidence="3 11">Belongs to the purine nucleoside phosphorylase YfiH/LACC1 family.</text>
</comment>
<keyword evidence="13" id="KW-1185">Reference proteome</keyword>
<dbReference type="EMBL" id="CP003348">
    <property type="protein sequence ID" value="AFM01710.1"/>
    <property type="molecule type" value="Genomic_DNA"/>
</dbReference>
<dbReference type="InterPro" id="IPR003730">
    <property type="entry name" value="Cu_polyphenol_OxRdtase"/>
</dbReference>
<dbReference type="STRING" id="756499.Desde_3428"/>
<comment type="catalytic activity">
    <reaction evidence="9">
        <text>adenosine + phosphate = alpha-D-ribose 1-phosphate + adenine</text>
        <dbReference type="Rhea" id="RHEA:27642"/>
        <dbReference type="ChEBI" id="CHEBI:16335"/>
        <dbReference type="ChEBI" id="CHEBI:16708"/>
        <dbReference type="ChEBI" id="CHEBI:43474"/>
        <dbReference type="ChEBI" id="CHEBI:57720"/>
        <dbReference type="EC" id="2.4.2.1"/>
    </reaction>
    <physiologicalReaction direction="left-to-right" evidence="9">
        <dbReference type="Rhea" id="RHEA:27643"/>
    </physiologicalReaction>
</comment>
<dbReference type="HOGENOM" id="CLU_065784_0_0_9"/>
<dbReference type="eggNOG" id="COG1496">
    <property type="taxonomic scope" value="Bacteria"/>
</dbReference>
<dbReference type="InterPro" id="IPR011324">
    <property type="entry name" value="Cytotoxic_necrot_fac-like_cat"/>
</dbReference>
<evidence type="ECO:0000256" key="6">
    <source>
        <dbReference type="ARBA" id="ARBA00022801"/>
    </source>
</evidence>
<keyword evidence="5" id="KW-0479">Metal-binding</keyword>
<dbReference type="AlphaFoldDB" id="I4ACM5"/>
<evidence type="ECO:0000256" key="8">
    <source>
        <dbReference type="ARBA" id="ARBA00047989"/>
    </source>
</evidence>
<evidence type="ECO:0000313" key="12">
    <source>
        <dbReference type="EMBL" id="AFM01710.1"/>
    </source>
</evidence>
<dbReference type="Gene3D" id="3.60.140.10">
    <property type="entry name" value="CNF1/YfiH-like putative cysteine hydrolases"/>
    <property type="match status" value="1"/>
</dbReference>
<evidence type="ECO:0000256" key="1">
    <source>
        <dbReference type="ARBA" id="ARBA00000553"/>
    </source>
</evidence>
<dbReference type="RefSeq" id="WP_014795186.1">
    <property type="nucleotide sequence ID" value="NC_018017.1"/>
</dbReference>